<organism evidence="1 2">
    <name type="scientific">Marasmius crinis-equi</name>
    <dbReference type="NCBI Taxonomy" id="585013"/>
    <lineage>
        <taxon>Eukaryota</taxon>
        <taxon>Fungi</taxon>
        <taxon>Dikarya</taxon>
        <taxon>Basidiomycota</taxon>
        <taxon>Agaricomycotina</taxon>
        <taxon>Agaricomycetes</taxon>
        <taxon>Agaricomycetidae</taxon>
        <taxon>Agaricales</taxon>
        <taxon>Marasmiineae</taxon>
        <taxon>Marasmiaceae</taxon>
        <taxon>Marasmius</taxon>
    </lineage>
</organism>
<dbReference type="EMBL" id="JBAHYK010002762">
    <property type="protein sequence ID" value="KAL0564472.1"/>
    <property type="molecule type" value="Genomic_DNA"/>
</dbReference>
<protein>
    <submittedName>
        <fullName evidence="1">Uncharacterized protein</fullName>
    </submittedName>
</protein>
<gene>
    <name evidence="1" type="ORF">V5O48_017574</name>
</gene>
<sequence>MSLEDSIRTHSRFKDLVAERRPELELDVEAGGVHEDMMMELGAGGKKLTGAGERIMVAWLQTGNGDDA</sequence>
<keyword evidence="2" id="KW-1185">Reference proteome</keyword>
<comment type="caution">
    <text evidence="1">The sequence shown here is derived from an EMBL/GenBank/DDBJ whole genome shotgun (WGS) entry which is preliminary data.</text>
</comment>
<dbReference type="Proteomes" id="UP001465976">
    <property type="component" value="Unassembled WGS sequence"/>
</dbReference>
<evidence type="ECO:0000313" key="1">
    <source>
        <dbReference type="EMBL" id="KAL0564472.1"/>
    </source>
</evidence>
<evidence type="ECO:0000313" key="2">
    <source>
        <dbReference type="Proteomes" id="UP001465976"/>
    </source>
</evidence>
<reference evidence="1 2" key="1">
    <citation type="submission" date="2024-02" db="EMBL/GenBank/DDBJ databases">
        <title>A draft genome for the cacao thread blight pathogen Marasmius crinis-equi.</title>
        <authorList>
            <person name="Cohen S.P."/>
            <person name="Baruah I.K."/>
            <person name="Amoako-Attah I."/>
            <person name="Bukari Y."/>
            <person name="Meinhardt L.W."/>
            <person name="Bailey B.A."/>
        </authorList>
    </citation>
    <scope>NUCLEOTIDE SEQUENCE [LARGE SCALE GENOMIC DNA]</scope>
    <source>
        <strain evidence="1 2">GH-76</strain>
    </source>
</reference>
<proteinExistence type="predicted"/>
<name>A0ABR3ENM9_9AGAR</name>
<accession>A0ABR3ENM9</accession>